<name>A0A5J4R9L1_9EUKA</name>
<feature type="transmembrane region" description="Helical" evidence="1">
    <location>
        <begin position="7"/>
        <end position="26"/>
    </location>
</feature>
<dbReference type="Proteomes" id="UP000324800">
    <property type="component" value="Unassembled WGS sequence"/>
</dbReference>
<keyword evidence="1" id="KW-1133">Transmembrane helix</keyword>
<sequence length="53" mass="6106">MSRVKNLFRISLLNMYLQVILVSFLLNPRIGSDGLEENIIEKGNVRLQKEAMT</sequence>
<organism evidence="2 3">
    <name type="scientific">Streblomastix strix</name>
    <dbReference type="NCBI Taxonomy" id="222440"/>
    <lineage>
        <taxon>Eukaryota</taxon>
        <taxon>Metamonada</taxon>
        <taxon>Preaxostyla</taxon>
        <taxon>Oxymonadida</taxon>
        <taxon>Streblomastigidae</taxon>
        <taxon>Streblomastix</taxon>
    </lineage>
</organism>
<evidence type="ECO:0000313" key="2">
    <source>
        <dbReference type="EMBL" id="KAA6330656.1"/>
    </source>
</evidence>
<gene>
    <name evidence="2" type="ORF">EZS28_053474</name>
</gene>
<keyword evidence="1" id="KW-0812">Transmembrane</keyword>
<reference evidence="2 3" key="1">
    <citation type="submission" date="2019-03" db="EMBL/GenBank/DDBJ databases">
        <title>Single cell metagenomics reveals metabolic interactions within the superorganism composed of flagellate Streblomastix strix and complex community of Bacteroidetes bacteria on its surface.</title>
        <authorList>
            <person name="Treitli S.C."/>
            <person name="Kolisko M."/>
            <person name="Husnik F."/>
            <person name="Keeling P."/>
            <person name="Hampl V."/>
        </authorList>
    </citation>
    <scope>NUCLEOTIDE SEQUENCE [LARGE SCALE GENOMIC DNA]</scope>
    <source>
        <strain evidence="2">ST1C</strain>
    </source>
</reference>
<feature type="non-terminal residue" evidence="2">
    <location>
        <position position="53"/>
    </location>
</feature>
<proteinExistence type="predicted"/>
<dbReference type="EMBL" id="SNRW01042792">
    <property type="protein sequence ID" value="KAA6330656.1"/>
    <property type="molecule type" value="Genomic_DNA"/>
</dbReference>
<evidence type="ECO:0000256" key="1">
    <source>
        <dbReference type="SAM" id="Phobius"/>
    </source>
</evidence>
<protein>
    <submittedName>
        <fullName evidence="2">Uncharacterized protein</fullName>
    </submittedName>
</protein>
<evidence type="ECO:0000313" key="3">
    <source>
        <dbReference type="Proteomes" id="UP000324800"/>
    </source>
</evidence>
<dbReference type="AlphaFoldDB" id="A0A5J4R9L1"/>
<comment type="caution">
    <text evidence="2">The sequence shown here is derived from an EMBL/GenBank/DDBJ whole genome shotgun (WGS) entry which is preliminary data.</text>
</comment>
<accession>A0A5J4R9L1</accession>
<keyword evidence="1" id="KW-0472">Membrane</keyword>